<dbReference type="InterPro" id="IPR056823">
    <property type="entry name" value="TEN-like_YD-shell"/>
</dbReference>
<dbReference type="PANTHER" id="PTHR32305">
    <property type="match status" value="1"/>
</dbReference>
<sequence length="2057" mass="222184">MRRNRWRLWSITTLSCLFIGLMAGTPAGATPAQIVDVMALEGPIRPTRPEEVEPVPGKNFVPPAAKPDPEAAPARRTAAKTDWPEAGAAEVTLSPGTGRSAAAADTRAGSLPVRVSASGQPGPERVKVEVLDRAAATRAGIQGLLLSVRRADGKAERGPVTITVDYSAFKDAYGGDWASRLRLAPASGDATPVTAVRNDLKAGTVSAQVSVGDSGSTLALAAAPNGPNGDYKATSLAPSSMWQVSTQNGGFVWSYPLRTPPVPGELDPDLTLSYTSASVDGRTVSTNNQPSWVGEGWNLVPGFIERAYKPCMEDLGGNNGTTKTGDMCWETDNATLSFGEHSGQMVAQDGVWRAKDDDGTRVEHVVRGSADLKPGDKDVKDINGDDNGEYWKVTTADGTQYFFGLNRLPDWTSGKPTTQSTWTAPVFGNDNNGSAPDEPCYKPTFAASACQQAYRWNLDHVVDAHGNSMSYFYTQETNKYAQNMGQTTGTYVRGGTLARIEYGTRDGQEYSGPAPARVVFEPADRCVPDQKCDIHTSDAWPDVPWDGECTAATCGDKNSPTFWSTKRLAKITTQVSTGNGNYRGVDQWELAYAYPPAATSADRALWLNGVTHTGLAADPAIKLDAMTFDGTMLPNRVNTAADGLPALNKLRITKITSDSGGVTNVTYAPPDCTPGAPPTPETNTKRCFPVKWAMPPATEPVNDWFHKYVVTKVVQDDQASDAKDMVTNYEYDPKGGAWAYNDDPLIEEKKRTWSEWRGYERVVVREGDPANDENKPESKTEYLYFRGLNGDRLNSAGGAKTVDVTDSTGAMTIDAEPLAGLLREEISYDGATPLSTELNEPWTRLTATQGSLKAYQVEVKWTESRERRADGTYLVTREETTYDQYGNETQINDLGDVSSTGDDQCTTTTYVHNTDKTLTEFPSKTTTVGVACGQTPSYPDDAITDTRLSYDGQEFGKAPTRGDVTATENAKTYTGTTPTYLLGDTAEYDDYGRVKQTSDELKRKTTTAYTETNGLTTDKKVTNPLGHAVTTTFDPAWGSPVKETDANNRIASLTYDALGRLVKVYKPGRSAENGDSPHIRYQYGQRGSGGPNWIRTSTLRANGNHVATYELYDGFLRPRQTQAPSPSGGRILTDTLYDTRGLVSVNRPAYHADNDPGTTLYQPDAGKVPASTVTTYDGMERKKEEILFKPDAEGTLAEHWRTSTSYGPDWVSVIPPEGGTVTTTWVDARDRVTALAQYQGRTLTSPSDVTRYGYTKAGELAKVTDAAGNVWRYHYDVLGRRVKAEDPDKGVSTMTYDDAGQLLTTTDARGKTVVAVYDELGRAKETRLTSETGRLLTKNVYDTPEKGALISSTRYVGDNAYTGEVTGYDEAGRPKGTSVTIPAVENQLAGTYTTSMTYAPDGSLATKTLPKLGDLAEETLKYAYDDLGQPTTLKDGQDKYYISQTTYTALGETAQVQFEANDKRLWRTTNYEAGTRRLTEALTEREQAGGVMVNDLTYDYDLAGNVKRITDRTAGAAKDTQCFTVDHLRRITAAWTQSTDTCATTPTSSVIGGPAPYWHQYAYDVIGNRRAKTVKGLSGAADVTTTYSYPNPGDGVARPHAVTGTTTNSAATAYGYDAVGNTTTRPSPSGPQTLTWDDEGLLASITAAGKTTSYLYDADGEQLIRRDPGAVTLFVGDGEIRLNTATGSSTGTRYYAGMGTRTGDGFTWTIADHHGTSQTAVDAKTLAITSRRLDLFGNPRGAPADWPAGDQGFVGGTLNPDTGLTRLGAREYDPAIGKFLSVDPIIDPLDPQQMNAYAYSNNNPATMSDPDGLRYLEGDGPVSHKSKPKPPKKNIKKPAKKPNKPKTVKKLKRNWIKLTPKKWINELRKAASRVTRPTPIAHMKDFGGHCVADRKYCQMLPKLMAAKSRAEQHDWNGAGGPKGHVGGAPTKTVTAYSDNGNRKTTVTTVDGYTTGKSAHSKPFGEGGPWALEYEADYVNHTIYNPGGIKTHTGGQAAVYLSKMINRPKTWNEYWWPTIKCGGAIGGTIIGTGTAPAGGWTIAAASVGTLLSAGECFG</sequence>
<dbReference type="PANTHER" id="PTHR32305:SF17">
    <property type="entry name" value="TRNA NUCLEASE WAPA"/>
    <property type="match status" value="1"/>
</dbReference>
<dbReference type="EMBL" id="JBHUCM010000041">
    <property type="protein sequence ID" value="MFD1543759.1"/>
    <property type="molecule type" value="Genomic_DNA"/>
</dbReference>
<dbReference type="InterPro" id="IPR006530">
    <property type="entry name" value="YD"/>
</dbReference>
<dbReference type="Pfam" id="PF25023">
    <property type="entry name" value="TEN_YD-shell"/>
    <property type="match status" value="1"/>
</dbReference>
<proteinExistence type="predicted"/>
<feature type="domain" description="Teneurin-like YD-shell" evidence="4">
    <location>
        <begin position="1712"/>
        <end position="1804"/>
    </location>
</feature>
<feature type="region of interest" description="Disordered" evidence="2">
    <location>
        <begin position="47"/>
        <end position="121"/>
    </location>
</feature>
<evidence type="ECO:0000259" key="4">
    <source>
        <dbReference type="Pfam" id="PF25023"/>
    </source>
</evidence>
<evidence type="ECO:0000256" key="3">
    <source>
        <dbReference type="SAM" id="SignalP"/>
    </source>
</evidence>
<keyword evidence="3" id="KW-0732">Signal</keyword>
<dbReference type="InterPro" id="IPR050708">
    <property type="entry name" value="T6SS_VgrG/RHS"/>
</dbReference>
<reference evidence="6" key="1">
    <citation type="journal article" date="2019" name="Int. J. Syst. Evol. Microbiol.">
        <title>The Global Catalogue of Microorganisms (GCM) 10K type strain sequencing project: providing services to taxonomists for standard genome sequencing and annotation.</title>
        <authorList>
            <consortium name="The Broad Institute Genomics Platform"/>
            <consortium name="The Broad Institute Genome Sequencing Center for Infectious Disease"/>
            <person name="Wu L."/>
            <person name="Ma J."/>
        </authorList>
    </citation>
    <scope>NUCLEOTIDE SEQUENCE [LARGE SCALE GENOMIC DNA]</scope>
    <source>
        <strain evidence="6">CGMCC 1.15399</strain>
    </source>
</reference>
<dbReference type="Proteomes" id="UP001597097">
    <property type="component" value="Unassembled WGS sequence"/>
</dbReference>
<dbReference type="RefSeq" id="WP_219536383.1">
    <property type="nucleotide sequence ID" value="NZ_JAHKRM010000030.1"/>
</dbReference>
<evidence type="ECO:0000256" key="1">
    <source>
        <dbReference type="ARBA" id="ARBA00022737"/>
    </source>
</evidence>
<keyword evidence="6" id="KW-1185">Reference proteome</keyword>
<evidence type="ECO:0000256" key="2">
    <source>
        <dbReference type="SAM" id="MobiDB-lite"/>
    </source>
</evidence>
<accession>A0ABW4GMZ2</accession>
<dbReference type="InterPro" id="IPR022385">
    <property type="entry name" value="Rhs_assc_core"/>
</dbReference>
<dbReference type="NCBIfam" id="TIGR03696">
    <property type="entry name" value="Rhs_assc_core"/>
    <property type="match status" value="1"/>
</dbReference>
<name>A0ABW4GMZ2_9ACTN</name>
<comment type="caution">
    <text evidence="5">The sequence shown here is derived from an EMBL/GenBank/DDBJ whole genome shotgun (WGS) entry which is preliminary data.</text>
</comment>
<organism evidence="5 6">
    <name type="scientific">Nonomuraea guangzhouensis</name>
    <dbReference type="NCBI Taxonomy" id="1291555"/>
    <lineage>
        <taxon>Bacteria</taxon>
        <taxon>Bacillati</taxon>
        <taxon>Actinomycetota</taxon>
        <taxon>Actinomycetes</taxon>
        <taxon>Streptosporangiales</taxon>
        <taxon>Streptosporangiaceae</taxon>
        <taxon>Nonomuraea</taxon>
    </lineage>
</organism>
<dbReference type="Pfam" id="PF05593">
    <property type="entry name" value="RHS_repeat"/>
    <property type="match status" value="1"/>
</dbReference>
<gene>
    <name evidence="5" type="ORF">ACFSJ0_42415</name>
</gene>
<feature type="chain" id="PRO_5045418967" evidence="3">
    <location>
        <begin position="30"/>
        <end position="2057"/>
    </location>
</feature>
<feature type="compositionally biased region" description="Basic residues" evidence="2">
    <location>
        <begin position="1824"/>
        <end position="1848"/>
    </location>
</feature>
<feature type="region of interest" description="Disordered" evidence="2">
    <location>
        <begin position="1808"/>
        <end position="1848"/>
    </location>
</feature>
<evidence type="ECO:0000313" key="6">
    <source>
        <dbReference type="Proteomes" id="UP001597097"/>
    </source>
</evidence>
<keyword evidence="1" id="KW-0677">Repeat</keyword>
<feature type="signal peptide" evidence="3">
    <location>
        <begin position="1"/>
        <end position="29"/>
    </location>
</feature>
<protein>
    <submittedName>
        <fullName evidence="5">RHS repeat-associated core domain-containing protein</fullName>
    </submittedName>
</protein>
<dbReference type="NCBIfam" id="TIGR01643">
    <property type="entry name" value="YD_repeat_2x"/>
    <property type="match status" value="3"/>
</dbReference>
<evidence type="ECO:0000313" key="5">
    <source>
        <dbReference type="EMBL" id="MFD1543759.1"/>
    </source>
</evidence>
<dbReference type="InterPro" id="IPR031325">
    <property type="entry name" value="RHS_repeat"/>
</dbReference>